<dbReference type="AlphaFoldDB" id="A0A179F708"/>
<dbReference type="RefSeq" id="XP_018139001.1">
    <property type="nucleotide sequence ID" value="XM_018281886.1"/>
</dbReference>
<dbReference type="InterPro" id="IPR011009">
    <property type="entry name" value="Kinase-like_dom_sf"/>
</dbReference>
<dbReference type="KEGG" id="pchm:VFPPC_02197"/>
<feature type="domain" description="Aminoglycoside phosphotransferase" evidence="2">
    <location>
        <begin position="64"/>
        <end position="307"/>
    </location>
</feature>
<dbReference type="SUPFAM" id="SSF56112">
    <property type="entry name" value="Protein kinase-like (PK-like)"/>
    <property type="match status" value="1"/>
</dbReference>
<keyword evidence="1" id="KW-0472">Membrane</keyword>
<dbReference type="Proteomes" id="UP000078397">
    <property type="component" value="Unassembled WGS sequence"/>
</dbReference>
<name>A0A179F708_METCM</name>
<feature type="transmembrane region" description="Helical" evidence="1">
    <location>
        <begin position="471"/>
        <end position="489"/>
    </location>
</feature>
<protein>
    <submittedName>
        <fullName evidence="3">Phosphotransferase enzyme family protein</fullName>
    </submittedName>
</protein>
<evidence type="ECO:0000256" key="1">
    <source>
        <dbReference type="SAM" id="Phobius"/>
    </source>
</evidence>
<gene>
    <name evidence="3" type="ORF">VFPPC_02197</name>
</gene>
<dbReference type="PANTHER" id="PTHR21310">
    <property type="entry name" value="AMINOGLYCOSIDE PHOSPHOTRANSFERASE-RELATED-RELATED"/>
    <property type="match status" value="1"/>
</dbReference>
<dbReference type="GeneID" id="28845880"/>
<evidence type="ECO:0000313" key="3">
    <source>
        <dbReference type="EMBL" id="OAQ61192.1"/>
    </source>
</evidence>
<dbReference type="PANTHER" id="PTHR21310:SF37">
    <property type="entry name" value="AMINOGLYCOSIDE PHOSPHOTRANSFERASE DOMAIN-CONTAINING PROTEIN"/>
    <property type="match status" value="1"/>
</dbReference>
<evidence type="ECO:0000259" key="2">
    <source>
        <dbReference type="Pfam" id="PF01636"/>
    </source>
</evidence>
<dbReference type="OrthoDB" id="10003767at2759"/>
<dbReference type="Pfam" id="PF01636">
    <property type="entry name" value="APH"/>
    <property type="match status" value="1"/>
</dbReference>
<reference evidence="3 4" key="1">
    <citation type="journal article" date="2016" name="PLoS Pathog.">
        <title>Biosynthesis of antibiotic leucinostatins in bio-control fungus Purpureocillium lilacinum and their inhibition on phytophthora revealed by genome mining.</title>
        <authorList>
            <person name="Wang G."/>
            <person name="Liu Z."/>
            <person name="Lin R."/>
            <person name="Li E."/>
            <person name="Mao Z."/>
            <person name="Ling J."/>
            <person name="Yang Y."/>
            <person name="Yin W.B."/>
            <person name="Xie B."/>
        </authorList>
    </citation>
    <scope>NUCLEOTIDE SEQUENCE [LARGE SCALE GENOMIC DNA]</scope>
    <source>
        <strain evidence="3">170</strain>
    </source>
</reference>
<dbReference type="InterPro" id="IPR002575">
    <property type="entry name" value="Aminoglycoside_PTrfase"/>
</dbReference>
<keyword evidence="1" id="KW-0812">Transmembrane</keyword>
<comment type="caution">
    <text evidence="3">The sequence shown here is derived from an EMBL/GenBank/DDBJ whole genome shotgun (WGS) entry which is preliminary data.</text>
</comment>
<keyword evidence="1" id="KW-1133">Transmembrane helix</keyword>
<dbReference type="GO" id="GO:0016740">
    <property type="term" value="F:transferase activity"/>
    <property type="evidence" value="ECO:0007669"/>
    <property type="project" value="UniProtKB-KW"/>
</dbReference>
<dbReference type="InterPro" id="IPR051678">
    <property type="entry name" value="AGP_Transferase"/>
</dbReference>
<dbReference type="EMBL" id="LSBJ02000001">
    <property type="protein sequence ID" value="OAQ61192.1"/>
    <property type="molecule type" value="Genomic_DNA"/>
</dbReference>
<proteinExistence type="predicted"/>
<dbReference type="Gene3D" id="3.30.200.20">
    <property type="entry name" value="Phosphorylase Kinase, domain 1"/>
    <property type="match status" value="1"/>
</dbReference>
<organism evidence="3 4">
    <name type="scientific">Pochonia chlamydosporia 170</name>
    <dbReference type="NCBI Taxonomy" id="1380566"/>
    <lineage>
        <taxon>Eukaryota</taxon>
        <taxon>Fungi</taxon>
        <taxon>Dikarya</taxon>
        <taxon>Ascomycota</taxon>
        <taxon>Pezizomycotina</taxon>
        <taxon>Sordariomycetes</taxon>
        <taxon>Hypocreomycetidae</taxon>
        <taxon>Hypocreales</taxon>
        <taxon>Clavicipitaceae</taxon>
        <taxon>Pochonia</taxon>
    </lineage>
</organism>
<keyword evidence="4" id="KW-1185">Reference proteome</keyword>
<accession>A0A179F708</accession>
<evidence type="ECO:0000313" key="4">
    <source>
        <dbReference type="Proteomes" id="UP000078397"/>
    </source>
</evidence>
<sequence length="514" mass="58158">MALYGAEQSRVIQERENFIDALAKRGNDVRRLVNRHHPDGLRCQFFNHPKAECHYARGSFNVCFFVQFCSGERWVVRIPLRPCLAIPASEKLETEVATMSLIREKTTIPIPKLVAYSLTETCDPLSTYIIMEYVAGGTITTKHLEDATDTQRDNLYKSLADIHIQLRQLEFPAIGRLTRNADGAVEVRPGALTMDVNGLQVEGLDPFATQASFYPKNGLPASANDYIAMRLQMSWNAFLKSRNNIEQGMAESILYHLHLFFQHVERWKDPALDQGPFVLVHGDMQPQNLIVNEHLEIISVIDWEWSRVVPLQFFTPPLWLTRRTTVTMAAPASYRLYLKTALAQFLAIVRTQEMSSRGEDRLFTEWTASKEDGGFLMANALENWTDIDWFAYLHLSQGDDEKLAKEVPDFIKADPIRGLIVRMKEDDAVSYDAEMQALEERKKAHIPSRGYAGLSQLAGWLTPKHKEMQTAQVSVVAGASLLILGWFLIGKRTQTMTIPNLAEALFAAATRLAS</sequence>
<dbReference type="Gene3D" id="3.90.1200.10">
    <property type="match status" value="1"/>
</dbReference>